<feature type="domain" description="MgtC/SapB/SrpB/YhiD N-terminal" evidence="2">
    <location>
        <begin position="13"/>
        <end position="126"/>
    </location>
</feature>
<evidence type="ECO:0000256" key="1">
    <source>
        <dbReference type="SAM" id="Phobius"/>
    </source>
</evidence>
<dbReference type="PANTHER" id="PTHR39084:SF1">
    <property type="entry name" value="DUF4010 DOMAIN-CONTAINING PROTEIN"/>
    <property type="match status" value="1"/>
</dbReference>
<feature type="transmembrane region" description="Helical" evidence="1">
    <location>
        <begin position="47"/>
        <end position="75"/>
    </location>
</feature>
<feature type="transmembrane region" description="Helical" evidence="1">
    <location>
        <begin position="95"/>
        <end position="120"/>
    </location>
</feature>
<dbReference type="Pfam" id="PF13194">
    <property type="entry name" value="DUF4010"/>
    <property type="match status" value="1"/>
</dbReference>
<evidence type="ECO:0000259" key="3">
    <source>
        <dbReference type="Pfam" id="PF13194"/>
    </source>
</evidence>
<evidence type="ECO:0000313" key="5">
    <source>
        <dbReference type="Proteomes" id="UP000632858"/>
    </source>
</evidence>
<dbReference type="AlphaFoldDB" id="A0A917FQ17"/>
<dbReference type="Proteomes" id="UP000632858">
    <property type="component" value="Unassembled WGS sequence"/>
</dbReference>
<keyword evidence="1" id="KW-0812">Transmembrane</keyword>
<feature type="transmembrane region" description="Helical" evidence="1">
    <location>
        <begin position="6"/>
        <end position="26"/>
    </location>
</feature>
<feature type="transmembrane region" description="Helical" evidence="1">
    <location>
        <begin position="302"/>
        <end position="320"/>
    </location>
</feature>
<protein>
    <recommendedName>
        <fullName evidence="6">DUF4010 domain-containing protein</fullName>
    </recommendedName>
</protein>
<evidence type="ECO:0008006" key="6">
    <source>
        <dbReference type="Google" id="ProtNLM"/>
    </source>
</evidence>
<sequence length="411" mass="42399">MDAFSDYPLLPALMTALGVGLMIGTVRERAHAETFAGVRTHALTAMAAVLATSLGMGAFLMLLAMLVALVAVAYWRSSQHDPGLTGEIALMLSALLGSLAVTDAALAAGLGALCAGLLYAKTPLHRFTKEVLSEREVHDGIVLLASALIVLPLLPDAAVDPYGVLNPAKLWRLVVLVMLVGAIAHIALRLVGNRWGLPLAGFFSGYVSSTAATLSSAQLARTAPGLTSPALAAALLANAASVSLFVPVLLAMAPEYLQAIRFELAAAFSALLLLSAFGLRGAPAQVPESPVAQRRMFRIRHALALVAAIALILLLSAVLSRALGPEWAVAMTLFAASAELQASLVGIAQLVQSGDLDGTRGHWAFLGVMAVSASVKTGIAWASGGRDFGLRFGGAMAVMLAVVALTAWLSG</sequence>
<feature type="transmembrane region" description="Helical" evidence="1">
    <location>
        <begin position="141"/>
        <end position="158"/>
    </location>
</feature>
<dbReference type="InterPro" id="IPR025105">
    <property type="entry name" value="DUF4010"/>
</dbReference>
<organism evidence="4 5">
    <name type="scientific">Arenimonas maotaiensis</name>
    <dbReference type="NCBI Taxonomy" id="1446479"/>
    <lineage>
        <taxon>Bacteria</taxon>
        <taxon>Pseudomonadati</taxon>
        <taxon>Pseudomonadota</taxon>
        <taxon>Gammaproteobacteria</taxon>
        <taxon>Lysobacterales</taxon>
        <taxon>Lysobacteraceae</taxon>
        <taxon>Arenimonas</taxon>
    </lineage>
</organism>
<evidence type="ECO:0000259" key="2">
    <source>
        <dbReference type="Pfam" id="PF02308"/>
    </source>
</evidence>
<feature type="domain" description="DUF4010" evidence="3">
    <location>
        <begin position="175"/>
        <end position="384"/>
    </location>
</feature>
<dbReference type="PANTHER" id="PTHR39084">
    <property type="entry name" value="MEMBRANE PROTEIN-RELATED"/>
    <property type="match status" value="1"/>
</dbReference>
<feature type="transmembrane region" description="Helical" evidence="1">
    <location>
        <begin position="195"/>
        <end position="217"/>
    </location>
</feature>
<dbReference type="EMBL" id="BMFO01000003">
    <property type="protein sequence ID" value="GGF93953.1"/>
    <property type="molecule type" value="Genomic_DNA"/>
</dbReference>
<dbReference type="InterPro" id="IPR049177">
    <property type="entry name" value="MgtC_SapB_SrpB_YhiD_N"/>
</dbReference>
<keyword evidence="5" id="KW-1185">Reference proteome</keyword>
<feature type="transmembrane region" description="Helical" evidence="1">
    <location>
        <begin position="388"/>
        <end position="409"/>
    </location>
</feature>
<feature type="transmembrane region" description="Helical" evidence="1">
    <location>
        <begin position="363"/>
        <end position="381"/>
    </location>
</feature>
<evidence type="ECO:0000313" key="4">
    <source>
        <dbReference type="EMBL" id="GGF93953.1"/>
    </source>
</evidence>
<feature type="transmembrane region" description="Helical" evidence="1">
    <location>
        <begin position="170"/>
        <end position="188"/>
    </location>
</feature>
<comment type="caution">
    <text evidence="4">The sequence shown here is derived from an EMBL/GenBank/DDBJ whole genome shotgun (WGS) entry which is preliminary data.</text>
</comment>
<keyword evidence="1" id="KW-1133">Transmembrane helix</keyword>
<feature type="transmembrane region" description="Helical" evidence="1">
    <location>
        <begin position="229"/>
        <end position="252"/>
    </location>
</feature>
<reference evidence="4" key="1">
    <citation type="journal article" date="2014" name="Int. J. Syst. Evol. Microbiol.">
        <title>Complete genome sequence of Corynebacterium casei LMG S-19264T (=DSM 44701T), isolated from a smear-ripened cheese.</title>
        <authorList>
            <consortium name="US DOE Joint Genome Institute (JGI-PGF)"/>
            <person name="Walter F."/>
            <person name="Albersmeier A."/>
            <person name="Kalinowski J."/>
            <person name="Ruckert C."/>
        </authorList>
    </citation>
    <scope>NUCLEOTIDE SEQUENCE</scope>
    <source>
        <strain evidence="4">CGMCC 1.12726</strain>
    </source>
</reference>
<dbReference type="Pfam" id="PF02308">
    <property type="entry name" value="MgtC"/>
    <property type="match status" value="1"/>
</dbReference>
<accession>A0A917FQ17</accession>
<name>A0A917FQ17_9GAMM</name>
<proteinExistence type="predicted"/>
<gene>
    <name evidence="4" type="ORF">GCM10010960_14660</name>
</gene>
<keyword evidence="1" id="KW-0472">Membrane</keyword>
<reference evidence="4" key="2">
    <citation type="submission" date="2020-09" db="EMBL/GenBank/DDBJ databases">
        <authorList>
            <person name="Sun Q."/>
            <person name="Zhou Y."/>
        </authorList>
    </citation>
    <scope>NUCLEOTIDE SEQUENCE</scope>
    <source>
        <strain evidence="4">CGMCC 1.12726</strain>
    </source>
</reference>
<dbReference type="RefSeq" id="WP_188449461.1">
    <property type="nucleotide sequence ID" value="NZ_BMFO01000003.1"/>
</dbReference>